<evidence type="ECO:0000256" key="1">
    <source>
        <dbReference type="SAM" id="SignalP"/>
    </source>
</evidence>
<dbReference type="OrthoDB" id="6335194at2"/>
<dbReference type="Pfam" id="PF00059">
    <property type="entry name" value="Lectin_C"/>
    <property type="match status" value="1"/>
</dbReference>
<name>A0A1R4HDN7_9GAMM</name>
<dbReference type="PROSITE" id="PS50041">
    <property type="entry name" value="C_TYPE_LECTIN_2"/>
    <property type="match status" value="1"/>
</dbReference>
<dbReference type="Gene3D" id="3.10.100.10">
    <property type="entry name" value="Mannose-Binding Protein A, subunit A"/>
    <property type="match status" value="1"/>
</dbReference>
<feature type="domain" description="C-type lectin" evidence="2">
    <location>
        <begin position="36"/>
        <end position="146"/>
    </location>
</feature>
<proteinExistence type="predicted"/>
<dbReference type="PANTHER" id="PTHR22802:SF379">
    <property type="entry name" value="CHONDROITIN SULFATE PROTEOGLYCAN 2 ISOFORM X1"/>
    <property type="match status" value="1"/>
</dbReference>
<evidence type="ECO:0000259" key="2">
    <source>
        <dbReference type="PROSITE" id="PS50041"/>
    </source>
</evidence>
<dbReference type="PANTHER" id="PTHR22802">
    <property type="entry name" value="C-TYPE LECTIN SUPERFAMILY MEMBER"/>
    <property type="match status" value="1"/>
</dbReference>
<dbReference type="AlphaFoldDB" id="A0A1R4HDN7"/>
<dbReference type="EMBL" id="FUKJ01000325">
    <property type="protein sequence ID" value="SJM94329.1"/>
    <property type="molecule type" value="Genomic_DNA"/>
</dbReference>
<dbReference type="SMART" id="SM00034">
    <property type="entry name" value="CLECT"/>
    <property type="match status" value="1"/>
</dbReference>
<dbReference type="SUPFAM" id="SSF69318">
    <property type="entry name" value="Integrin alpha N-terminal domain"/>
    <property type="match status" value="1"/>
</dbReference>
<dbReference type="InterPro" id="IPR016186">
    <property type="entry name" value="C-type_lectin-like/link_sf"/>
</dbReference>
<dbReference type="InterPro" id="IPR051004">
    <property type="entry name" value="DC-SIGN_domain-containing"/>
</dbReference>
<sequence length="313" mass="34820">MINKQALTYALYLSGATMLTLTATAQADSNRLQWNSNKHFYQRFDRPLTWQAAKVKCESKGAHLVTITSDLERDFINNNLYRDRAFWIGASDTAVEKRFAWVTGEKWAYQNWGAKPKNTASGDYVWSTTYEWGINSAVDMNVYICEWSAHSYIDFTSVPDFNGNGVNEVAVLYVDYVTKKHVVVIRDPATDTVLSTLTFNSGSIVPQGFVVLNDLNGNGVPEIGVLYSKIGMMYSYFGQPTVDIKDAMNNKAYLSSLRFLNPSFTPRKIAVSADTNANGSSEIIVLGIGKANNTPKAETRDSKTGVILSDTQF</sequence>
<accession>A0A1R4HDN7</accession>
<dbReference type="SUPFAM" id="SSF56436">
    <property type="entry name" value="C-type lectin-like"/>
    <property type="match status" value="1"/>
</dbReference>
<dbReference type="Proteomes" id="UP000195442">
    <property type="component" value="Unassembled WGS sequence"/>
</dbReference>
<gene>
    <name evidence="3" type="ORF">CRENPOLYSF2_3910001</name>
</gene>
<keyword evidence="1" id="KW-0732">Signal</keyword>
<evidence type="ECO:0000313" key="4">
    <source>
        <dbReference type="Proteomes" id="UP000195442"/>
    </source>
</evidence>
<dbReference type="InterPro" id="IPR001304">
    <property type="entry name" value="C-type_lectin-like"/>
</dbReference>
<dbReference type="InterPro" id="IPR016187">
    <property type="entry name" value="CTDL_fold"/>
</dbReference>
<feature type="signal peptide" evidence="1">
    <location>
        <begin position="1"/>
        <end position="27"/>
    </location>
</feature>
<dbReference type="RefSeq" id="WP_087147756.1">
    <property type="nucleotide sequence ID" value="NZ_FUKJ01000325.1"/>
</dbReference>
<feature type="chain" id="PRO_5012503781" description="C-type lectin domain-containing protein" evidence="1">
    <location>
        <begin position="28"/>
        <end position="313"/>
    </location>
</feature>
<protein>
    <recommendedName>
        <fullName evidence="2">C-type lectin domain-containing protein</fullName>
    </recommendedName>
</protein>
<evidence type="ECO:0000313" key="3">
    <source>
        <dbReference type="EMBL" id="SJM94329.1"/>
    </source>
</evidence>
<keyword evidence="4" id="KW-1185">Reference proteome</keyword>
<organism evidence="3 4">
    <name type="scientific">Crenothrix polyspora</name>
    <dbReference type="NCBI Taxonomy" id="360316"/>
    <lineage>
        <taxon>Bacteria</taxon>
        <taxon>Pseudomonadati</taxon>
        <taxon>Pseudomonadota</taxon>
        <taxon>Gammaproteobacteria</taxon>
        <taxon>Methylococcales</taxon>
        <taxon>Crenotrichaceae</taxon>
        <taxon>Crenothrix</taxon>
    </lineage>
</organism>
<reference evidence="4" key="1">
    <citation type="submission" date="2017-02" db="EMBL/GenBank/DDBJ databases">
        <authorList>
            <person name="Daims H."/>
        </authorList>
    </citation>
    <scope>NUCLEOTIDE SEQUENCE [LARGE SCALE GENOMIC DNA]</scope>
</reference>
<dbReference type="InterPro" id="IPR028994">
    <property type="entry name" value="Integrin_alpha_N"/>
</dbReference>